<dbReference type="Proteomes" id="UP000242263">
    <property type="component" value="Unassembled WGS sequence"/>
</dbReference>
<feature type="chain" id="PRO_5014196150" evidence="1">
    <location>
        <begin position="35"/>
        <end position="290"/>
    </location>
</feature>
<dbReference type="RefSeq" id="WP_049217485.1">
    <property type="nucleotide sequence ID" value="NZ_CAMYCS010000001.1"/>
</dbReference>
<reference evidence="2 3" key="1">
    <citation type="submission" date="2017-12" db="EMBL/GenBank/DDBJ databases">
        <title>Phylogenetic diversity of female urinary microbiome.</title>
        <authorList>
            <person name="Thomas-White K."/>
            <person name="Wolfe A.J."/>
        </authorList>
    </citation>
    <scope>NUCLEOTIDE SEQUENCE [LARGE SCALE GENOMIC DNA]</scope>
    <source>
        <strain evidence="2 3">UMB0064</strain>
    </source>
</reference>
<organism evidence="2 3">
    <name type="scientific">Alloscardovia omnicolens</name>
    <dbReference type="NCBI Taxonomy" id="419015"/>
    <lineage>
        <taxon>Bacteria</taxon>
        <taxon>Bacillati</taxon>
        <taxon>Actinomycetota</taxon>
        <taxon>Actinomycetes</taxon>
        <taxon>Bifidobacteriales</taxon>
        <taxon>Bifidobacteriaceae</taxon>
        <taxon>Alloscardovia</taxon>
    </lineage>
</organism>
<evidence type="ECO:0000313" key="3">
    <source>
        <dbReference type="Proteomes" id="UP000242263"/>
    </source>
</evidence>
<sequence>MKAQHSSAVSRVTALIAGYALSLSCASIAYPSFAAQSTESVSSSSSCDASYVTAKNLQAHQHSALLPSYTQVAASLSTDAWMKVALECPSRYAEGIMYSALAVLSSGLDESGVLAQAAQDQATAQTALSEESTLSINVLSSRSYQALAQAEDRLRFSYEVIATRDSSVENAGSYALSASQASDIFAVHAQKQSTSYKDSRERIYNACQLVQYSGQDGATGLSMPLTASLELDTALTQLRSLDEDSASHSSASLASQASASLQNAIALRVRSHLLRAFALGAPQLSELYLD</sequence>
<dbReference type="PROSITE" id="PS51257">
    <property type="entry name" value="PROKAR_LIPOPROTEIN"/>
    <property type="match status" value="1"/>
</dbReference>
<accession>A0A2I1M5J9</accession>
<proteinExistence type="predicted"/>
<comment type="caution">
    <text evidence="2">The sequence shown here is derived from an EMBL/GenBank/DDBJ whole genome shotgun (WGS) entry which is preliminary data.</text>
</comment>
<keyword evidence="1" id="KW-0732">Signal</keyword>
<gene>
    <name evidence="2" type="ORF">CYJ32_03155</name>
</gene>
<feature type="signal peptide" evidence="1">
    <location>
        <begin position="1"/>
        <end position="34"/>
    </location>
</feature>
<evidence type="ECO:0000313" key="2">
    <source>
        <dbReference type="EMBL" id="PKZ15389.1"/>
    </source>
</evidence>
<dbReference type="AlphaFoldDB" id="A0A2I1M5J9"/>
<protein>
    <submittedName>
        <fullName evidence="2">Uncharacterized protein</fullName>
    </submittedName>
</protein>
<evidence type="ECO:0000256" key="1">
    <source>
        <dbReference type="SAM" id="SignalP"/>
    </source>
</evidence>
<dbReference type="EMBL" id="PKGU01000002">
    <property type="protein sequence ID" value="PKZ15389.1"/>
    <property type="molecule type" value="Genomic_DNA"/>
</dbReference>
<name>A0A2I1M5J9_9BIFI</name>